<dbReference type="RefSeq" id="WP_074961208.1">
    <property type="nucleotide sequence ID" value="NZ_FOKQ01000013.1"/>
</dbReference>
<name>A0A1I1JFB6_RUMAL</name>
<dbReference type="GO" id="GO:0016491">
    <property type="term" value="F:oxidoreductase activity"/>
    <property type="evidence" value="ECO:0007669"/>
    <property type="project" value="InterPro"/>
</dbReference>
<dbReference type="Pfam" id="PF00148">
    <property type="entry name" value="Oxidored_nitro"/>
    <property type="match status" value="1"/>
</dbReference>
<evidence type="ECO:0000313" key="2">
    <source>
        <dbReference type="EMBL" id="SFC46841.1"/>
    </source>
</evidence>
<dbReference type="AlphaFoldDB" id="A0A1I1JFB6"/>
<dbReference type="Proteomes" id="UP000182192">
    <property type="component" value="Unassembled WGS sequence"/>
</dbReference>
<dbReference type="EMBL" id="FOKQ01000013">
    <property type="protein sequence ID" value="SFC46841.1"/>
    <property type="molecule type" value="Genomic_DNA"/>
</dbReference>
<feature type="domain" description="Nitrogenase/oxidoreductase component 1" evidence="1">
    <location>
        <begin position="17"/>
        <end position="441"/>
    </location>
</feature>
<accession>A0A1I1JFB6</accession>
<dbReference type="InterPro" id="IPR050152">
    <property type="entry name" value="ChlB/BchB/BchZ"/>
</dbReference>
<dbReference type="PANTHER" id="PTHR33712:SF7">
    <property type="entry name" value="LIGHT-INDEPENDENT PROTOCHLOROPHYLLIDE REDUCTASE SUBUNIT B"/>
    <property type="match status" value="1"/>
</dbReference>
<dbReference type="Gene3D" id="3.40.50.1980">
    <property type="entry name" value="Nitrogenase molybdenum iron protein domain"/>
    <property type="match status" value="3"/>
</dbReference>
<gene>
    <name evidence="2" type="ORF">SAMN02910406_01773</name>
</gene>
<dbReference type="SUPFAM" id="SSF53807">
    <property type="entry name" value="Helical backbone' metal receptor"/>
    <property type="match status" value="1"/>
</dbReference>
<protein>
    <submittedName>
        <fullName evidence="2">Nitrogenase molybdenum-iron protein beta chain</fullName>
    </submittedName>
</protein>
<dbReference type="OrthoDB" id="9802175at2"/>
<proteinExistence type="predicted"/>
<organism evidence="2 3">
    <name type="scientific">Ruminococcus albus</name>
    <dbReference type="NCBI Taxonomy" id="1264"/>
    <lineage>
        <taxon>Bacteria</taxon>
        <taxon>Bacillati</taxon>
        <taxon>Bacillota</taxon>
        <taxon>Clostridia</taxon>
        <taxon>Eubacteriales</taxon>
        <taxon>Oscillospiraceae</taxon>
        <taxon>Ruminococcus</taxon>
    </lineage>
</organism>
<reference evidence="2 3" key="1">
    <citation type="submission" date="2016-10" db="EMBL/GenBank/DDBJ databases">
        <authorList>
            <person name="de Groot N.N."/>
        </authorList>
    </citation>
    <scope>NUCLEOTIDE SEQUENCE [LARGE SCALE GENOMIC DNA]</scope>
    <source>
        <strain evidence="2 3">AR67</strain>
    </source>
</reference>
<evidence type="ECO:0000259" key="1">
    <source>
        <dbReference type="Pfam" id="PF00148"/>
    </source>
</evidence>
<dbReference type="InterPro" id="IPR000510">
    <property type="entry name" value="Nase/OxRdtase_comp1"/>
</dbReference>
<sequence>MAKKKHTTITHPHYACAIGAAYTVSAIPGAVPVINCGPGCVDQQYFTMSFCNGFQGSAGAGGGDIPGTNSGESEIVFGGAKKLDGVIKSALKIMKGDLFVVLSGCSPQLVGDDVASVIKPYREQGYPIVHAEVPGFKGNNLWAHEEVIIAIIDQFVGEAKGVRRRKKLINLWMGAPYFNTFWRGDIIEIKRILEAAGFEVNVFFGSESAGVSEWKSIPKAAFNLVLSPWLDLKVAKHLEKKYDQPYLHIPVIPVGEEATTAFLRQVVEYAGIDNTKAEKFIEKEAKRYYYFLDHFADFFAEYWFGFPSRFAIVGDAAYNIALSKFLADQLGLIPVGQIISDNTPVKYREDVAALYNELSEGVYGNVEFIEDGYLIEKKLSEFDFGNSTPLILGSSWEQDVAKEKNAVLVEVGTIATEEVVLNRTYIGYTGALQFIEKVYSAAVSG</sequence>
<dbReference type="PANTHER" id="PTHR33712">
    <property type="entry name" value="LIGHT-INDEPENDENT PROTOCHLOROPHYLLIDE REDUCTASE SUBUNIT B"/>
    <property type="match status" value="1"/>
</dbReference>
<evidence type="ECO:0000313" key="3">
    <source>
        <dbReference type="Proteomes" id="UP000182192"/>
    </source>
</evidence>